<protein>
    <recommendedName>
        <fullName evidence="2">Protein kinase domain-containing protein</fullName>
    </recommendedName>
</protein>
<feature type="region of interest" description="Disordered" evidence="1">
    <location>
        <begin position="307"/>
        <end position="396"/>
    </location>
</feature>
<evidence type="ECO:0000313" key="3">
    <source>
        <dbReference type="EMBL" id="MCK9878978.1"/>
    </source>
</evidence>
<sequence>MSDLETLTFRRPDGSKAVWEVEMDPGPPEETRNFRTRRGLYQNFPIAIRYAIGGENAELPLENAIATGLRMLRRFDADRHFPWEQGATYYPWQLSRLFGYEVDRDEPFAITAEYGVPIEHLSSPLVSPDDLGKFAGGLARGLILLEQLGISHRQLRGNTLHWDPTSRTLQINRFEYARRLGEPRSRLAQVPTPADRTPREWASPEQILGRGFIDAGDDLYAAGCALLSVVTPGDLHVGLGGRPDVAASGMPWLGQILHGVFDAPDARPTATELLRRLGQIMGADESPRHEPDTLAEGRRAYDQLMAAKGQPAPARPARPSSPPPNEPPGGHPPFASGPDDPTGPRTAPGQDGYPTPHTMTGPGASTDPETLTRPPSSHGGSTSSMRPEKRRRRGRR</sequence>
<dbReference type="InterPro" id="IPR011009">
    <property type="entry name" value="Kinase-like_dom_sf"/>
</dbReference>
<reference evidence="3 4" key="1">
    <citation type="submission" date="2022-04" db="EMBL/GenBank/DDBJ databases">
        <title>Genome diversity in the genus Frankia.</title>
        <authorList>
            <person name="Carlos-Shanley C."/>
            <person name="Hahn D."/>
        </authorList>
    </citation>
    <scope>NUCLEOTIDE SEQUENCE [LARGE SCALE GENOMIC DNA]</scope>
    <source>
        <strain evidence="3 4">Ag45/Mut15</strain>
    </source>
</reference>
<evidence type="ECO:0000313" key="4">
    <source>
        <dbReference type="Proteomes" id="UP001201873"/>
    </source>
</evidence>
<feature type="compositionally biased region" description="Polar residues" evidence="1">
    <location>
        <begin position="367"/>
        <end position="385"/>
    </location>
</feature>
<feature type="domain" description="Protein kinase" evidence="2">
    <location>
        <begin position="1"/>
        <end position="305"/>
    </location>
</feature>
<dbReference type="EMBL" id="JALKFT010000056">
    <property type="protein sequence ID" value="MCK9878978.1"/>
    <property type="molecule type" value="Genomic_DNA"/>
</dbReference>
<accession>A0ABT0K5A9</accession>
<dbReference type="SUPFAM" id="SSF56112">
    <property type="entry name" value="Protein kinase-like (PK-like)"/>
    <property type="match status" value="1"/>
</dbReference>
<organism evidence="3 4">
    <name type="scientific">Frankia umida</name>
    <dbReference type="NCBI Taxonomy" id="573489"/>
    <lineage>
        <taxon>Bacteria</taxon>
        <taxon>Bacillati</taxon>
        <taxon>Actinomycetota</taxon>
        <taxon>Actinomycetes</taxon>
        <taxon>Frankiales</taxon>
        <taxon>Frankiaceae</taxon>
        <taxon>Frankia</taxon>
    </lineage>
</organism>
<name>A0ABT0K5A9_9ACTN</name>
<dbReference type="RefSeq" id="WP_248827033.1">
    <property type="nucleotide sequence ID" value="NZ_JALKFT010000056.1"/>
</dbReference>
<evidence type="ECO:0000259" key="2">
    <source>
        <dbReference type="PROSITE" id="PS50011"/>
    </source>
</evidence>
<feature type="compositionally biased region" description="Pro residues" evidence="1">
    <location>
        <begin position="313"/>
        <end position="331"/>
    </location>
</feature>
<proteinExistence type="predicted"/>
<gene>
    <name evidence="3" type="ORF">MXD59_25005</name>
</gene>
<evidence type="ECO:0000256" key="1">
    <source>
        <dbReference type="SAM" id="MobiDB-lite"/>
    </source>
</evidence>
<dbReference type="Proteomes" id="UP001201873">
    <property type="component" value="Unassembled WGS sequence"/>
</dbReference>
<dbReference type="Gene3D" id="1.10.510.10">
    <property type="entry name" value="Transferase(Phosphotransferase) domain 1"/>
    <property type="match status" value="1"/>
</dbReference>
<keyword evidence="4" id="KW-1185">Reference proteome</keyword>
<comment type="caution">
    <text evidence="3">The sequence shown here is derived from an EMBL/GenBank/DDBJ whole genome shotgun (WGS) entry which is preliminary data.</text>
</comment>
<dbReference type="InterPro" id="IPR000719">
    <property type="entry name" value="Prot_kinase_dom"/>
</dbReference>
<dbReference type="PROSITE" id="PS50011">
    <property type="entry name" value="PROTEIN_KINASE_DOM"/>
    <property type="match status" value="1"/>
</dbReference>